<reference evidence="3 4" key="1">
    <citation type="journal article" date="2014" name="Gut Pathog.">
        <title>Gene clusters of Hafnia alvei strain FB1 important in survival and pathogenesis: a draft genome perspective.</title>
        <authorList>
            <person name="Tan J.Y."/>
            <person name="Yin W.F."/>
            <person name="Chan K.G."/>
        </authorList>
    </citation>
    <scope>NUCLEOTIDE SEQUENCE [LARGE SCALE GENOMIC DNA]</scope>
    <source>
        <strain evidence="3 4">FB1</strain>
    </source>
</reference>
<keyword evidence="2" id="KW-0812">Transmembrane</keyword>
<sequence>MDLAGILISASCVLTTSALLVTVYGGSGMPRFFRKPQPKSEPHYQQSVEASALEDGKSPDVGDLNISLPAMSAMGDLNIALPVTQTVIGDIREAY</sequence>
<keyword evidence="2" id="KW-0472">Membrane</keyword>
<organism evidence="3 4">
    <name type="scientific">Hafnia alvei FB1</name>
    <dbReference type="NCBI Taxonomy" id="1453496"/>
    <lineage>
        <taxon>Bacteria</taxon>
        <taxon>Pseudomonadati</taxon>
        <taxon>Pseudomonadota</taxon>
        <taxon>Gammaproteobacteria</taxon>
        <taxon>Enterobacterales</taxon>
        <taxon>Hafniaceae</taxon>
        <taxon>Hafnia</taxon>
    </lineage>
</organism>
<evidence type="ECO:0000256" key="1">
    <source>
        <dbReference type="SAM" id="MobiDB-lite"/>
    </source>
</evidence>
<dbReference type="EMBL" id="CP009706">
    <property type="protein sequence ID" value="AIU72673.1"/>
    <property type="molecule type" value="Genomic_DNA"/>
</dbReference>
<dbReference type="Proteomes" id="UP000029986">
    <property type="component" value="Chromosome"/>
</dbReference>
<dbReference type="OrthoDB" id="6636973at2"/>
<proteinExistence type="predicted"/>
<evidence type="ECO:0000256" key="2">
    <source>
        <dbReference type="SAM" id="Phobius"/>
    </source>
</evidence>
<gene>
    <name evidence="3" type="ORF">AT03_09950</name>
</gene>
<accession>A0A097R1T1</accession>
<keyword evidence="2" id="KW-1133">Transmembrane helix</keyword>
<dbReference type="HOGENOM" id="CLU_2381561_0_0_6"/>
<dbReference type="RefSeq" id="WP_025801995.1">
    <property type="nucleotide sequence ID" value="NZ_CP009706.1"/>
</dbReference>
<dbReference type="GeneID" id="78449835"/>
<dbReference type="KEGG" id="hav:AT03_09950"/>
<name>A0A097R1T1_HAFAL</name>
<protein>
    <submittedName>
        <fullName evidence="3">Alpha trans-inducing factor protein</fullName>
    </submittedName>
</protein>
<dbReference type="AlphaFoldDB" id="A0A097R1T1"/>
<evidence type="ECO:0000313" key="4">
    <source>
        <dbReference type="Proteomes" id="UP000029986"/>
    </source>
</evidence>
<feature type="transmembrane region" description="Helical" evidence="2">
    <location>
        <begin position="6"/>
        <end position="25"/>
    </location>
</feature>
<dbReference type="PATRIC" id="fig|1453496.5.peg.1999"/>
<feature type="region of interest" description="Disordered" evidence="1">
    <location>
        <begin position="34"/>
        <end position="57"/>
    </location>
</feature>
<evidence type="ECO:0000313" key="3">
    <source>
        <dbReference type="EMBL" id="AIU72673.1"/>
    </source>
</evidence>
<dbReference type="eggNOG" id="ENOG502ZSGB">
    <property type="taxonomic scope" value="Bacteria"/>
</dbReference>
<keyword evidence="4" id="KW-1185">Reference proteome</keyword>